<evidence type="ECO:0000256" key="14">
    <source>
        <dbReference type="ARBA" id="ARBA00022963"/>
    </source>
</evidence>
<dbReference type="Proteomes" id="UP000235803">
    <property type="component" value="Unassembled WGS sequence"/>
</dbReference>
<feature type="signal peptide" evidence="20">
    <location>
        <begin position="1"/>
        <end position="23"/>
    </location>
</feature>
<dbReference type="EC" id="3.1.1.4" evidence="6 20"/>
<keyword evidence="10 19" id="KW-0479">Metal-binding</keyword>
<evidence type="ECO:0000256" key="11">
    <source>
        <dbReference type="ARBA" id="ARBA00022729"/>
    </source>
</evidence>
<dbReference type="PANTHER" id="PTHR40457:SF1">
    <property type="entry name" value="PHOSPHOLIPASE A1"/>
    <property type="match status" value="1"/>
</dbReference>
<comment type="subunit">
    <text evidence="4 20">Homodimer; dimerization is reversible, and the dimeric form is the active one.</text>
</comment>
<feature type="active site" description="Proton acceptor" evidence="18">
    <location>
        <position position="200"/>
    </location>
</feature>
<comment type="catalytic activity">
    <reaction evidence="2 20">
        <text>a 1,2-diacyl-sn-glycero-3-phosphocholine + H2O = a 1-acyl-sn-glycero-3-phosphocholine + a fatty acid + H(+)</text>
        <dbReference type="Rhea" id="RHEA:15801"/>
        <dbReference type="ChEBI" id="CHEBI:15377"/>
        <dbReference type="ChEBI" id="CHEBI:15378"/>
        <dbReference type="ChEBI" id="CHEBI:28868"/>
        <dbReference type="ChEBI" id="CHEBI:57643"/>
        <dbReference type="ChEBI" id="CHEBI:58168"/>
        <dbReference type="EC" id="3.1.1.4"/>
    </reaction>
</comment>
<keyword evidence="11 20" id="KW-0732">Signal</keyword>
<feature type="chain" id="PRO_5014860219" description="Phospholipase A1" evidence="20">
    <location>
        <begin position="24"/>
        <end position="338"/>
    </location>
</feature>
<evidence type="ECO:0000256" key="18">
    <source>
        <dbReference type="PIRSR" id="PIRSR603187-1"/>
    </source>
</evidence>
<reference evidence="22 23" key="1">
    <citation type="submission" date="2018-01" db="EMBL/GenBank/DDBJ databases">
        <title>Halomonas endophytica sp. nov., isolated from storage liquid in the stems of Populus euphratica.</title>
        <authorList>
            <person name="Chen C."/>
        </authorList>
    </citation>
    <scope>NUCLEOTIDE SEQUENCE [LARGE SCALE GENOMIC DNA]</scope>
    <source>
        <strain evidence="22 23">MC28</strain>
    </source>
</reference>
<sequence length="338" mass="38687">MTIRSVLFLSTALWSALPLAALAQSDAQRDAIEARIQRLNSELEDLQRQLESLPEGETAAALQEDDPVREEIAQRRQLERESTRNPLAITTHRSNYLFPLSYTANPNYVAFRDIVLDSGPNDLEVKFQFSAKVNLVEDLFGDNGDLYFAYTQRSWWQAYNTDASSPFRETNYEPEFFIDFDNDWRLFGWTNSLNRVSLNHLSNGRSIPLSRSMNRVYLESIFQRGDWAVAIAPHWRIPESEGDDDNPDIDRYIGYGDVTVARRFNGNHEASLMVRGNPSAGNMGSQVDYSWPLFGNVRGHVQYYYGYGESMVDYDHRNHRLSLGFSLNPLFSGSGMVH</sequence>
<dbReference type="GO" id="GO:0004623">
    <property type="term" value="F:phospholipase A2 activity"/>
    <property type="evidence" value="ECO:0007669"/>
    <property type="project" value="UniProtKB-EC"/>
</dbReference>
<dbReference type="InterPro" id="IPR003187">
    <property type="entry name" value="PLipase_A1"/>
</dbReference>
<evidence type="ECO:0000256" key="4">
    <source>
        <dbReference type="ARBA" id="ARBA00011702"/>
    </source>
</evidence>
<evidence type="ECO:0000256" key="16">
    <source>
        <dbReference type="ARBA" id="ARBA00023136"/>
    </source>
</evidence>
<keyword evidence="17 20" id="KW-0998">Cell outer membrane</keyword>
<feature type="active site" description="Nucleophile" evidence="18">
    <location>
        <position position="202"/>
    </location>
</feature>
<accession>A0A2N7UB30</accession>
<evidence type="ECO:0000313" key="23">
    <source>
        <dbReference type="Proteomes" id="UP000235803"/>
    </source>
</evidence>
<keyword evidence="8" id="KW-1134">Transmembrane beta strand</keyword>
<name>A0A2N7UB30_9GAMM</name>
<evidence type="ECO:0000256" key="20">
    <source>
        <dbReference type="RuleBase" id="RU366027"/>
    </source>
</evidence>
<dbReference type="RefSeq" id="WP_102651718.1">
    <property type="nucleotide sequence ID" value="NZ_PNRF01000006.1"/>
</dbReference>
<dbReference type="AlphaFoldDB" id="A0A2N7UB30"/>
<dbReference type="GO" id="GO:0008970">
    <property type="term" value="F:phospholipase A1 activity"/>
    <property type="evidence" value="ECO:0007669"/>
    <property type="project" value="UniProtKB-EC"/>
</dbReference>
<comment type="similarity">
    <text evidence="3 20">Belongs to the phospholipase A1 family.</text>
</comment>
<feature type="binding site" description="in dimeric form" evidence="19">
    <location>
        <position position="210"/>
    </location>
    <ligand>
        <name>Ca(2+)</name>
        <dbReference type="ChEBI" id="CHEBI:29108"/>
        <label>1</label>
    </ligand>
</feature>
<keyword evidence="15 20" id="KW-0443">Lipid metabolism</keyword>
<evidence type="ECO:0000256" key="3">
    <source>
        <dbReference type="ARBA" id="ARBA00010525"/>
    </source>
</evidence>
<dbReference type="GO" id="GO:0009279">
    <property type="term" value="C:cell outer membrane"/>
    <property type="evidence" value="ECO:0007669"/>
    <property type="project" value="UniProtKB-SubCell"/>
</dbReference>
<evidence type="ECO:0000256" key="5">
    <source>
        <dbReference type="ARBA" id="ARBA00013179"/>
    </source>
</evidence>
<comment type="cofactor">
    <cofactor evidence="20">
        <name>Ca(2+)</name>
        <dbReference type="ChEBI" id="CHEBI:29108"/>
    </cofactor>
    <text evidence="20">Binds 1 Ca(2+) ion per monomer. In the dimeric form the Ca(2+) is bound by different amino acids with binding of each Ca(2+) shared with ligands coming from each monomer. The Ca(2+) ion may have a role in catalysis.</text>
</comment>
<evidence type="ECO:0000256" key="9">
    <source>
        <dbReference type="ARBA" id="ARBA00022692"/>
    </source>
</evidence>
<feature type="binding site" description="in dimeric form" evidence="19">
    <location>
        <position position="205"/>
    </location>
    <ligand>
        <name>Ca(2+)</name>
        <dbReference type="ChEBI" id="CHEBI:29108"/>
        <label>1</label>
    </ligand>
</feature>
<feature type="binding site" description="in dimeric form" evidence="19">
    <location>
        <position position="245"/>
    </location>
    <ligand>
        <name>Ca(2+)</name>
        <dbReference type="ChEBI" id="CHEBI:29108"/>
        <label>1</label>
    </ligand>
</feature>
<evidence type="ECO:0000256" key="1">
    <source>
        <dbReference type="ARBA" id="ARBA00000111"/>
    </source>
</evidence>
<evidence type="ECO:0000256" key="12">
    <source>
        <dbReference type="ARBA" id="ARBA00022801"/>
    </source>
</evidence>
<comment type="caution">
    <text evidence="22">The sequence shown here is derived from an EMBL/GenBank/DDBJ whole genome shotgun (WGS) entry which is preliminary data.</text>
</comment>
<keyword evidence="23" id="KW-1185">Reference proteome</keyword>
<keyword evidence="12 20" id="KW-0378">Hydrolase</keyword>
<dbReference type="CDD" id="cd00541">
    <property type="entry name" value="OMPLA"/>
    <property type="match status" value="1"/>
</dbReference>
<dbReference type="InterPro" id="IPR036541">
    <property type="entry name" value="PLipase_A1_sf"/>
</dbReference>
<evidence type="ECO:0000256" key="15">
    <source>
        <dbReference type="ARBA" id="ARBA00023098"/>
    </source>
</evidence>
<evidence type="ECO:0000256" key="17">
    <source>
        <dbReference type="ARBA" id="ARBA00023237"/>
    </source>
</evidence>
<evidence type="ECO:0000256" key="6">
    <source>
        <dbReference type="ARBA" id="ARBA00013278"/>
    </source>
</evidence>
<gene>
    <name evidence="22" type="ORF">C1H69_01835</name>
</gene>
<dbReference type="EMBL" id="PNRF01000006">
    <property type="protein sequence ID" value="PMR77646.1"/>
    <property type="molecule type" value="Genomic_DNA"/>
</dbReference>
<evidence type="ECO:0000256" key="21">
    <source>
        <dbReference type="SAM" id="Coils"/>
    </source>
</evidence>
<comment type="function">
    <text evidence="20">Hydrolysis of phosphatidylcholine with phospholipase A2 (EC 3.1.1.4) and phospholipase A1 (EC 3.1.1.32) activities.</text>
</comment>
<comment type="catalytic activity">
    <reaction evidence="1 20">
        <text>a 1,2-diacyl-sn-glycero-3-phosphocholine + H2O = a 2-acyl-sn-glycero-3-phosphocholine + a fatty acid + H(+)</text>
        <dbReference type="Rhea" id="RHEA:18689"/>
        <dbReference type="ChEBI" id="CHEBI:15377"/>
        <dbReference type="ChEBI" id="CHEBI:15378"/>
        <dbReference type="ChEBI" id="CHEBI:28868"/>
        <dbReference type="ChEBI" id="CHEBI:57643"/>
        <dbReference type="ChEBI" id="CHEBI:57875"/>
        <dbReference type="EC" id="3.1.1.32"/>
    </reaction>
</comment>
<evidence type="ECO:0000256" key="7">
    <source>
        <dbReference type="ARBA" id="ARBA00021726"/>
    </source>
</evidence>
<keyword evidence="13 19" id="KW-0106">Calcium</keyword>
<feature type="coiled-coil region" evidence="21">
    <location>
        <begin position="22"/>
        <end position="56"/>
    </location>
</feature>
<evidence type="ECO:0000256" key="8">
    <source>
        <dbReference type="ARBA" id="ARBA00022452"/>
    </source>
</evidence>
<keyword evidence="21" id="KW-0175">Coiled coil</keyword>
<keyword evidence="14 20" id="KW-0442">Lipid degradation</keyword>
<comment type="subcellular location">
    <subcellularLocation>
        <location evidence="20">Cell outer membrane</location>
        <topology evidence="20">Multi-pass membrane protein</topology>
    </subcellularLocation>
    <text evidence="20">One of the very few enzymes located there.</text>
</comment>
<keyword evidence="9" id="KW-0812">Transmembrane</keyword>
<evidence type="ECO:0000256" key="2">
    <source>
        <dbReference type="ARBA" id="ARBA00001604"/>
    </source>
</evidence>
<dbReference type="Pfam" id="PF02253">
    <property type="entry name" value="PLA1"/>
    <property type="match status" value="1"/>
</dbReference>
<feature type="binding site" description="in dimeric form" evidence="19">
    <location>
        <position position="164"/>
    </location>
    <ligand>
        <name>Ca(2+)</name>
        <dbReference type="ChEBI" id="CHEBI:29108"/>
        <label>1</label>
    </ligand>
</feature>
<dbReference type="PANTHER" id="PTHR40457">
    <property type="entry name" value="PHOSPHOLIPASE A1"/>
    <property type="match status" value="1"/>
</dbReference>
<evidence type="ECO:0000313" key="22">
    <source>
        <dbReference type="EMBL" id="PMR77646.1"/>
    </source>
</evidence>
<dbReference type="SUPFAM" id="SSF56931">
    <property type="entry name" value="Outer membrane phospholipase A (OMPLA)"/>
    <property type="match status" value="1"/>
</dbReference>
<dbReference type="GO" id="GO:0016042">
    <property type="term" value="P:lipid catabolic process"/>
    <property type="evidence" value="ECO:0007669"/>
    <property type="project" value="UniProtKB-KW"/>
</dbReference>
<keyword evidence="16" id="KW-0472">Membrane</keyword>
<dbReference type="EC" id="3.1.1.32" evidence="5 20"/>
<evidence type="ECO:0000256" key="13">
    <source>
        <dbReference type="ARBA" id="ARBA00022837"/>
    </source>
</evidence>
<dbReference type="PRINTS" id="PR01486">
    <property type="entry name" value="PHPHLIPASEA1"/>
</dbReference>
<evidence type="ECO:0000256" key="19">
    <source>
        <dbReference type="PIRSR" id="PIRSR603187-2"/>
    </source>
</evidence>
<dbReference type="GO" id="GO:0005509">
    <property type="term" value="F:calcium ion binding"/>
    <property type="evidence" value="ECO:0007669"/>
    <property type="project" value="TreeGrafter"/>
</dbReference>
<dbReference type="OrthoDB" id="188433at2"/>
<organism evidence="22 23">
    <name type="scientific">Billgrantia endophytica</name>
    <dbReference type="NCBI Taxonomy" id="2033802"/>
    <lineage>
        <taxon>Bacteria</taxon>
        <taxon>Pseudomonadati</taxon>
        <taxon>Pseudomonadota</taxon>
        <taxon>Gammaproteobacteria</taxon>
        <taxon>Oceanospirillales</taxon>
        <taxon>Halomonadaceae</taxon>
        <taxon>Billgrantia</taxon>
    </lineage>
</organism>
<proteinExistence type="inferred from homology"/>
<evidence type="ECO:0000256" key="10">
    <source>
        <dbReference type="ARBA" id="ARBA00022723"/>
    </source>
</evidence>
<dbReference type="Gene3D" id="2.40.230.10">
    <property type="entry name" value="Phospholipase A1"/>
    <property type="match status" value="1"/>
</dbReference>
<protein>
    <recommendedName>
        <fullName evidence="7 20">Phospholipase A1</fullName>
        <ecNumber evidence="5 20">3.1.1.32</ecNumber>
        <ecNumber evidence="6 20">3.1.1.4</ecNumber>
    </recommendedName>
    <alternativeName>
        <fullName evidence="20">Phosphatidylcholine 1-acylhydrolase</fullName>
    </alternativeName>
</protein>